<organism evidence="4 5">
    <name type="scientific">Bifidobacterium [indicum] DSM 20214 = LMG 11587</name>
    <dbReference type="NCBI Taxonomy" id="1341694"/>
    <lineage>
        <taxon>Bacteria</taxon>
        <taxon>Bacillati</taxon>
        <taxon>Actinomycetota</taxon>
        <taxon>Actinomycetes</taxon>
        <taxon>Bifidobacteriales</taxon>
        <taxon>Bifidobacteriaceae</taxon>
        <taxon>Bifidobacterium</taxon>
    </lineage>
</organism>
<dbReference type="PROSITE" id="PS51462">
    <property type="entry name" value="NUDIX"/>
    <property type="match status" value="1"/>
</dbReference>
<evidence type="ECO:0000313" key="5">
    <source>
        <dbReference type="Proteomes" id="UP000028569"/>
    </source>
</evidence>
<dbReference type="GO" id="GO:0006753">
    <property type="term" value="P:nucleoside phosphate metabolic process"/>
    <property type="evidence" value="ECO:0007669"/>
    <property type="project" value="TreeGrafter"/>
</dbReference>
<dbReference type="Gene3D" id="3.90.79.10">
    <property type="entry name" value="Nucleoside Triphosphate Pyrophosphohydrolase"/>
    <property type="match status" value="1"/>
</dbReference>
<dbReference type="EC" id="3.6.1.13" evidence="4"/>
<dbReference type="SUPFAM" id="SSF55811">
    <property type="entry name" value="Nudix"/>
    <property type="match status" value="1"/>
</dbReference>
<evidence type="ECO:0000256" key="2">
    <source>
        <dbReference type="ARBA" id="ARBA00022801"/>
    </source>
</evidence>
<dbReference type="Proteomes" id="UP000028569">
    <property type="component" value="Chromosome"/>
</dbReference>
<evidence type="ECO:0000313" key="4">
    <source>
        <dbReference type="EMBL" id="AIC92002.1"/>
    </source>
</evidence>
<dbReference type="OrthoDB" id="9806150at2"/>
<dbReference type="PANTHER" id="PTHR11839">
    <property type="entry name" value="UDP/ADP-SUGAR PYROPHOSPHATASE"/>
    <property type="match status" value="1"/>
</dbReference>
<dbReference type="GO" id="GO:0019693">
    <property type="term" value="P:ribose phosphate metabolic process"/>
    <property type="evidence" value="ECO:0007669"/>
    <property type="project" value="TreeGrafter"/>
</dbReference>
<dbReference type="InterPro" id="IPR015797">
    <property type="entry name" value="NUDIX_hydrolase-like_dom_sf"/>
</dbReference>
<dbReference type="RefSeq" id="WP_081830871.1">
    <property type="nucleotide sequence ID" value="NZ_CP006018.1"/>
</dbReference>
<dbReference type="PANTHER" id="PTHR11839:SF18">
    <property type="entry name" value="NUDIX HYDROLASE DOMAIN-CONTAINING PROTEIN"/>
    <property type="match status" value="1"/>
</dbReference>
<dbReference type="InterPro" id="IPR000086">
    <property type="entry name" value="NUDIX_hydrolase_dom"/>
</dbReference>
<dbReference type="AlphaFoldDB" id="A0A087VUH7"/>
<comment type="cofactor">
    <cofactor evidence="1">
        <name>Mg(2+)</name>
        <dbReference type="ChEBI" id="CHEBI:18420"/>
    </cofactor>
</comment>
<protein>
    <submittedName>
        <fullName evidence="4">Hydrolase, NUDIX family</fullName>
        <ecNumber evidence="4">3.6.1.13</ecNumber>
    </submittedName>
</protein>
<keyword evidence="5" id="KW-1185">Reference proteome</keyword>
<evidence type="ECO:0000259" key="3">
    <source>
        <dbReference type="PROSITE" id="PS51462"/>
    </source>
</evidence>
<dbReference type="Pfam" id="PF00293">
    <property type="entry name" value="NUDIX"/>
    <property type="match status" value="1"/>
</dbReference>
<dbReference type="GO" id="GO:0047631">
    <property type="term" value="F:ADP-ribose diphosphatase activity"/>
    <property type="evidence" value="ECO:0007669"/>
    <property type="project" value="UniProtKB-EC"/>
</dbReference>
<proteinExistence type="predicted"/>
<name>A0A087VUH7_9BIFI</name>
<evidence type="ECO:0000256" key="1">
    <source>
        <dbReference type="ARBA" id="ARBA00001946"/>
    </source>
</evidence>
<dbReference type="CDD" id="cd24161">
    <property type="entry name" value="NUDIX_ADPRase_Ndx2"/>
    <property type="match status" value="1"/>
</dbReference>
<reference evidence="4 5" key="1">
    <citation type="journal article" date="2014" name="Appl. Environ. Microbiol.">
        <title>Genomic encyclopedia of type strains of the genus Bifidobacterium.</title>
        <authorList>
            <person name="Milani C."/>
            <person name="Lugli G.A."/>
            <person name="Duranti S."/>
            <person name="Turroni F."/>
            <person name="Bottacini F."/>
            <person name="Mangifesta M."/>
            <person name="Sanchez B."/>
            <person name="Viappiani A."/>
            <person name="Mancabelli L."/>
            <person name="Taminiau B."/>
            <person name="Delcenserie V."/>
            <person name="Barrangou R."/>
            <person name="Margolles A."/>
            <person name="van Sinderen D."/>
            <person name="Ventura M."/>
        </authorList>
    </citation>
    <scope>NUCLEOTIDE SEQUENCE [LARGE SCALE GENOMIC DNA]</scope>
    <source>
        <strain evidence="4 5">LMG 11587</strain>
    </source>
</reference>
<dbReference type="EMBL" id="CP006018">
    <property type="protein sequence ID" value="AIC92002.1"/>
    <property type="molecule type" value="Genomic_DNA"/>
</dbReference>
<accession>A0A087VUH7</accession>
<keyword evidence="2 4" id="KW-0378">Hydrolase</keyword>
<sequence length="238" mass="26872">MTSQIYRRFDPWRPSPVEEKSRKQIMDSHYFSVDKVTYASSDNEQFDRSIVSEKNGDTIAVLAITDDGRIPLVEQYRLPTHRWTLELPAGHPLNDKEAPIDVATRRLREEAGYVATSYNQFARFINTPSFSTQHTTLFYAEGLTPVTPASLAPETPHQDVRLFTIDEAYDMVIAGTILDAKTTIAVLRATKSVSLICTDGQARIKQTIIIRKCPVPSRETGHFVYSEPNHSVSPTVWT</sequence>
<gene>
    <name evidence="4" type="ORF">BINDI_0729</name>
</gene>
<dbReference type="KEGG" id="bii:BINDI_0729"/>
<dbReference type="HOGENOM" id="CLU_062658_3_0_11"/>
<feature type="domain" description="Nudix hydrolase" evidence="3">
    <location>
        <begin position="54"/>
        <end position="185"/>
    </location>
</feature>